<dbReference type="PRINTS" id="PR01270">
    <property type="entry name" value="HDASUPER"/>
</dbReference>
<evidence type="ECO:0000313" key="17">
    <source>
        <dbReference type="Proteomes" id="UP000241890"/>
    </source>
</evidence>
<feature type="region of interest" description="Disordered" evidence="14">
    <location>
        <begin position="507"/>
        <end position="539"/>
    </location>
</feature>
<accession>A0A2R5GN71</accession>
<evidence type="ECO:0000256" key="9">
    <source>
        <dbReference type="ARBA" id="ARBA00061569"/>
    </source>
</evidence>
<comment type="similarity">
    <text evidence="9 10">Belongs to the histone deacetylase family. HD Type 1 subfamily.</text>
</comment>
<feature type="binding site" evidence="13">
    <location>
        <position position="272"/>
    </location>
    <ligand>
        <name>a divalent metal cation</name>
        <dbReference type="ChEBI" id="CHEBI:60240"/>
    </ligand>
</feature>
<feature type="compositionally biased region" description="Basic and acidic residues" evidence="14">
    <location>
        <begin position="457"/>
        <end position="469"/>
    </location>
</feature>
<dbReference type="InterPro" id="IPR037138">
    <property type="entry name" value="His_deacetylse_dom_sf"/>
</dbReference>
<feature type="region of interest" description="Disordered" evidence="14">
    <location>
        <begin position="433"/>
        <end position="494"/>
    </location>
</feature>
<feature type="binding site" evidence="12">
    <location>
        <position position="157"/>
    </location>
    <ligand>
        <name>substrate</name>
    </ligand>
</feature>
<feature type="compositionally biased region" description="Low complexity" evidence="14">
    <location>
        <begin position="529"/>
        <end position="539"/>
    </location>
</feature>
<evidence type="ECO:0000256" key="10">
    <source>
        <dbReference type="PIRNR" id="PIRNR037913"/>
    </source>
</evidence>
<evidence type="ECO:0000256" key="13">
    <source>
        <dbReference type="PIRSR" id="PIRSR037913-3"/>
    </source>
</evidence>
<feature type="binding site" evidence="13">
    <location>
        <position position="184"/>
    </location>
    <ligand>
        <name>a divalent metal cation</name>
        <dbReference type="ChEBI" id="CHEBI:60240"/>
    </ligand>
</feature>
<feature type="binding site" evidence="12">
    <location>
        <position position="311"/>
    </location>
    <ligand>
        <name>substrate</name>
    </ligand>
</feature>
<dbReference type="GO" id="GO:0141221">
    <property type="term" value="F:histone deacetylase activity, hydrolytic mechanism"/>
    <property type="evidence" value="ECO:0007669"/>
    <property type="project" value="UniProtKB-EC"/>
</dbReference>
<dbReference type="InterPro" id="IPR023696">
    <property type="entry name" value="Ureohydrolase_dom_sf"/>
</dbReference>
<dbReference type="OrthoDB" id="1918432at2759"/>
<evidence type="ECO:0000256" key="3">
    <source>
        <dbReference type="ARBA" id="ARBA00022491"/>
    </source>
</evidence>
<evidence type="ECO:0000256" key="6">
    <source>
        <dbReference type="ARBA" id="ARBA00023015"/>
    </source>
</evidence>
<dbReference type="FunFam" id="3.40.800.20:FF:000001">
    <property type="entry name" value="Histone deacetylase"/>
    <property type="match status" value="1"/>
</dbReference>
<protein>
    <recommendedName>
        <fullName evidence="2 10">Histone deacetylase</fullName>
        <ecNumber evidence="2 10">3.5.1.98</ecNumber>
    </recommendedName>
</protein>
<feature type="compositionally biased region" description="Low complexity" evidence="14">
    <location>
        <begin position="507"/>
        <end position="521"/>
    </location>
</feature>
<evidence type="ECO:0000256" key="11">
    <source>
        <dbReference type="PIRSR" id="PIRSR037913-1"/>
    </source>
</evidence>
<dbReference type="PIRSF" id="PIRSF037913">
    <property type="entry name" value="His_deacetylse_1"/>
    <property type="match status" value="1"/>
</dbReference>
<dbReference type="SUPFAM" id="SSF52768">
    <property type="entry name" value="Arginase/deacetylase"/>
    <property type="match status" value="1"/>
</dbReference>
<keyword evidence="7 10" id="KW-0804">Transcription</keyword>
<dbReference type="InterPro" id="IPR000286">
    <property type="entry name" value="HDACs"/>
</dbReference>
<feature type="binding site" evidence="12">
    <location>
        <position position="107"/>
    </location>
    <ligand>
        <name>substrate</name>
    </ligand>
</feature>
<comment type="caution">
    <text evidence="16">The sequence shown here is derived from an EMBL/GenBank/DDBJ whole genome shotgun (WGS) entry which is preliminary data.</text>
</comment>
<evidence type="ECO:0000256" key="8">
    <source>
        <dbReference type="ARBA" id="ARBA00023242"/>
    </source>
</evidence>
<dbReference type="EMBL" id="BEYU01000121">
    <property type="protein sequence ID" value="GBG32347.1"/>
    <property type="molecule type" value="Genomic_DNA"/>
</dbReference>
<dbReference type="GO" id="GO:0040029">
    <property type="term" value="P:epigenetic regulation of gene expression"/>
    <property type="evidence" value="ECO:0007669"/>
    <property type="project" value="TreeGrafter"/>
</dbReference>
<dbReference type="Gene3D" id="3.40.800.20">
    <property type="entry name" value="Histone deacetylase domain"/>
    <property type="match status" value="1"/>
</dbReference>
<feature type="compositionally biased region" description="Low complexity" evidence="14">
    <location>
        <begin position="440"/>
        <end position="454"/>
    </location>
</feature>
<reference evidence="16 17" key="1">
    <citation type="submission" date="2017-12" db="EMBL/GenBank/DDBJ databases">
        <title>Sequencing, de novo assembly and annotation of complete genome of a new Thraustochytrid species, strain FCC1311.</title>
        <authorList>
            <person name="Sedici K."/>
            <person name="Godart F."/>
            <person name="Aiese Cigliano R."/>
            <person name="Sanseverino W."/>
            <person name="Barakat M."/>
            <person name="Ortet P."/>
            <person name="Marechal E."/>
            <person name="Cagnac O."/>
            <person name="Amato A."/>
        </authorList>
    </citation>
    <scope>NUCLEOTIDE SEQUENCE [LARGE SCALE GENOMIC DNA]</scope>
</reference>
<feature type="active site" description="Proton acceptor" evidence="11">
    <location>
        <position position="149"/>
    </location>
</feature>
<evidence type="ECO:0000256" key="14">
    <source>
        <dbReference type="SAM" id="MobiDB-lite"/>
    </source>
</evidence>
<keyword evidence="8 10" id="KW-0539">Nucleus</keyword>
<sequence length="539" mass="59225">MSASASQSTAAQRKSRVAYFYKPEFGSYYYGPSHPMKPHRLKLTHHLLLTYGMFRKMEVLRPHDATAEDLERFHTHEYVDFLRRISPDTEQEFEKQMTRFNVGPYSDCPIFDGLYNFMSSCSGASLDAAIKVNHGQADVCINWSGGLHHAKKGEASGFCYINDIVLSIVELLKYHPRVLYIDIDIHHGDGVEEAFYTTNRVMTCSFHKYGDFFPGSGAYTDTGARNGKNYAVNFPLKDGLDDAGFESIFKPVISSIMAHFQPGAVVMCCGADSITGDRLGCWNLSLHGHGYAVEYVKSFGLPVILLGGGGYTPRNVARCWAYETGIALGKQDEMQNDIPWNQYHNYFGPNHFLHLTPDPQMKNANSRAYLDKYTNIILENLSQLEAVPSVQFQDRPNDFSNPDERAKIALDEADPDAPSYVQRPDHPAEYYEDDAHQDRSSSSSSAAPSAANPAESDDVKAEADTKKSESNGVDDAAASSEMGSRKSYKKGTECGGLMEVDPEVAAEDAAAAATTADTAAADAKESKADASSSSSSTLP</sequence>
<dbReference type="PRINTS" id="PR01271">
    <property type="entry name" value="HISDACETLASE"/>
</dbReference>
<proteinExistence type="inferred from homology"/>
<evidence type="ECO:0000256" key="7">
    <source>
        <dbReference type="ARBA" id="ARBA00023163"/>
    </source>
</evidence>
<dbReference type="Pfam" id="PF00850">
    <property type="entry name" value="Hist_deacetyl"/>
    <property type="match status" value="1"/>
</dbReference>
<keyword evidence="13" id="KW-0479">Metal-binding</keyword>
<feature type="binding site" evidence="13">
    <location>
        <position position="186"/>
    </location>
    <ligand>
        <name>a divalent metal cation</name>
        <dbReference type="ChEBI" id="CHEBI:60240"/>
    </ligand>
</feature>
<organism evidence="16 17">
    <name type="scientific">Hondaea fermentalgiana</name>
    <dbReference type="NCBI Taxonomy" id="2315210"/>
    <lineage>
        <taxon>Eukaryota</taxon>
        <taxon>Sar</taxon>
        <taxon>Stramenopiles</taxon>
        <taxon>Bigyra</taxon>
        <taxon>Labyrinthulomycetes</taxon>
        <taxon>Thraustochytrida</taxon>
        <taxon>Thraustochytriidae</taxon>
        <taxon>Hondaea</taxon>
    </lineage>
</organism>
<gene>
    <name evidence="16" type="ORF">FCC1311_085722</name>
</gene>
<keyword evidence="6 10" id="KW-0805">Transcription regulation</keyword>
<keyword evidence="4 10" id="KW-0378">Hydrolase</keyword>
<evidence type="ECO:0000256" key="12">
    <source>
        <dbReference type="PIRSR" id="PIRSR037913-2"/>
    </source>
</evidence>
<dbReference type="PANTHER" id="PTHR10625:SF44">
    <property type="entry name" value="HISTONE DEACETYLASE 19"/>
    <property type="match status" value="1"/>
</dbReference>
<feature type="domain" description="Histone deacetylase" evidence="15">
    <location>
        <begin position="34"/>
        <end position="324"/>
    </location>
</feature>
<comment type="subcellular location">
    <subcellularLocation>
        <location evidence="1 10">Nucleus</location>
    </subcellularLocation>
</comment>
<keyword evidence="5 10" id="KW-0156">Chromatin regulator</keyword>
<comment type="catalytic activity">
    <reaction evidence="10">
        <text>N(6)-acetyl-L-lysyl-[histone] + H2O = L-lysyl-[histone] + acetate</text>
        <dbReference type="Rhea" id="RHEA:58196"/>
        <dbReference type="Rhea" id="RHEA-COMP:9845"/>
        <dbReference type="Rhea" id="RHEA-COMP:11338"/>
        <dbReference type="ChEBI" id="CHEBI:15377"/>
        <dbReference type="ChEBI" id="CHEBI:29969"/>
        <dbReference type="ChEBI" id="CHEBI:30089"/>
        <dbReference type="ChEBI" id="CHEBI:61930"/>
        <dbReference type="EC" id="3.5.1.98"/>
    </reaction>
</comment>
<keyword evidence="17" id="KW-1185">Reference proteome</keyword>
<evidence type="ECO:0000259" key="15">
    <source>
        <dbReference type="Pfam" id="PF00850"/>
    </source>
</evidence>
<dbReference type="InterPro" id="IPR023801">
    <property type="entry name" value="His_deacetylse_dom"/>
</dbReference>
<dbReference type="InParanoid" id="A0A2R5GN71"/>
<dbReference type="PANTHER" id="PTHR10625">
    <property type="entry name" value="HISTONE DEACETYLASE HDAC1-RELATED"/>
    <property type="match status" value="1"/>
</dbReference>
<dbReference type="FunCoup" id="A0A2R5GN71">
    <property type="interactions" value="445"/>
</dbReference>
<dbReference type="Proteomes" id="UP000241890">
    <property type="component" value="Unassembled WGS sequence"/>
</dbReference>
<evidence type="ECO:0000313" key="16">
    <source>
        <dbReference type="EMBL" id="GBG32347.1"/>
    </source>
</evidence>
<keyword evidence="3" id="KW-0678">Repressor</keyword>
<dbReference type="AlphaFoldDB" id="A0A2R5GN71"/>
<evidence type="ECO:0000256" key="4">
    <source>
        <dbReference type="ARBA" id="ARBA00022801"/>
    </source>
</evidence>
<dbReference type="GO" id="GO:0046872">
    <property type="term" value="F:metal ion binding"/>
    <property type="evidence" value="ECO:0007669"/>
    <property type="project" value="UniProtKB-KW"/>
</dbReference>
<evidence type="ECO:0000256" key="2">
    <source>
        <dbReference type="ARBA" id="ARBA00012111"/>
    </source>
</evidence>
<dbReference type="EC" id="3.5.1.98" evidence="2 10"/>
<evidence type="ECO:0000256" key="5">
    <source>
        <dbReference type="ARBA" id="ARBA00022853"/>
    </source>
</evidence>
<name>A0A2R5GN71_9STRA</name>
<evidence type="ECO:0000256" key="1">
    <source>
        <dbReference type="ARBA" id="ARBA00004123"/>
    </source>
</evidence>
<dbReference type="InterPro" id="IPR003084">
    <property type="entry name" value="HDAC_I/II"/>
</dbReference>
<dbReference type="GO" id="GO:0005634">
    <property type="term" value="C:nucleus"/>
    <property type="evidence" value="ECO:0007669"/>
    <property type="project" value="UniProtKB-SubCell"/>
</dbReference>